<evidence type="ECO:0000313" key="1">
    <source>
        <dbReference type="EMBL" id="KAI0028516.1"/>
    </source>
</evidence>
<reference evidence="1" key="1">
    <citation type="submission" date="2021-02" db="EMBL/GenBank/DDBJ databases">
        <authorList>
            <consortium name="DOE Joint Genome Institute"/>
            <person name="Ahrendt S."/>
            <person name="Looney B.P."/>
            <person name="Miyauchi S."/>
            <person name="Morin E."/>
            <person name="Drula E."/>
            <person name="Courty P.E."/>
            <person name="Chicoki N."/>
            <person name="Fauchery L."/>
            <person name="Kohler A."/>
            <person name="Kuo A."/>
            <person name="Labutti K."/>
            <person name="Pangilinan J."/>
            <person name="Lipzen A."/>
            <person name="Riley R."/>
            <person name="Andreopoulos W."/>
            <person name="He G."/>
            <person name="Johnson J."/>
            <person name="Barry K.W."/>
            <person name="Grigoriev I.V."/>
            <person name="Nagy L."/>
            <person name="Hibbett D."/>
            <person name="Henrissat B."/>
            <person name="Matheny P.B."/>
            <person name="Labbe J."/>
            <person name="Martin F."/>
        </authorList>
    </citation>
    <scope>NUCLEOTIDE SEQUENCE</scope>
    <source>
        <strain evidence="1">EC-137</strain>
    </source>
</reference>
<comment type="caution">
    <text evidence="1">The sequence shown here is derived from an EMBL/GenBank/DDBJ whole genome shotgun (WGS) entry which is preliminary data.</text>
</comment>
<evidence type="ECO:0000313" key="2">
    <source>
        <dbReference type="Proteomes" id="UP000814128"/>
    </source>
</evidence>
<name>A0ACB8QA88_9AGAM</name>
<dbReference type="Proteomes" id="UP000814128">
    <property type="component" value="Unassembled WGS sequence"/>
</dbReference>
<accession>A0ACB8QA88</accession>
<dbReference type="EMBL" id="MU273746">
    <property type="protein sequence ID" value="KAI0028516.1"/>
    <property type="molecule type" value="Genomic_DNA"/>
</dbReference>
<reference evidence="1" key="2">
    <citation type="journal article" date="2022" name="New Phytol.">
        <title>Evolutionary transition to the ectomycorrhizal habit in the genomes of a hyperdiverse lineage of mushroom-forming fungi.</title>
        <authorList>
            <person name="Looney B."/>
            <person name="Miyauchi S."/>
            <person name="Morin E."/>
            <person name="Drula E."/>
            <person name="Courty P.E."/>
            <person name="Kohler A."/>
            <person name="Kuo A."/>
            <person name="LaButti K."/>
            <person name="Pangilinan J."/>
            <person name="Lipzen A."/>
            <person name="Riley R."/>
            <person name="Andreopoulos W."/>
            <person name="He G."/>
            <person name="Johnson J."/>
            <person name="Nolan M."/>
            <person name="Tritt A."/>
            <person name="Barry K.W."/>
            <person name="Grigoriev I.V."/>
            <person name="Nagy L.G."/>
            <person name="Hibbett D."/>
            <person name="Henrissat B."/>
            <person name="Matheny P.B."/>
            <person name="Labbe J."/>
            <person name="Martin F.M."/>
        </authorList>
    </citation>
    <scope>NUCLEOTIDE SEQUENCE</scope>
    <source>
        <strain evidence="1">EC-137</strain>
    </source>
</reference>
<gene>
    <name evidence="1" type="ORF">K488DRAFT_89663</name>
</gene>
<sequence>MSDFDELDGYNPTTPYKPPPKKRAKPSSAQARSKPPSNAQARAGPSHTKPESKSTSKKSIAVERTVVDIDFDNEDEREIEEITGGARDDSRSTSDTATTNGQVKGGTKGNGMNKDKANGKTKHTASLLIIDESSEEEPRQTRTVNGNVKGKGKQLRDSPLPRPEPALARTIQRLEKQLEEVTAQREDLIQQMQDLTELRITDPERELQAATAQYEATLQGAWPEEALHQATVEELARYQPLLAAGKSSLVHFLSREAADAEKAELQAALDRANARDTEHERRIKELEDELTATKLERDAEIKRSKELQAAAARGGSLGRATVSRKNGDDPLKSECIRLYEAMTNLLITDVKIEKGIHTVHPDCTFKCVFTSGAHSLSFLLESKWALDPDADPEEAQIICLDKFSPQELDKESDEFIKQLDYFSEAISFHHEQVSIMFSDMQRLVGSSPTPDMDISAEVEEVE</sequence>
<keyword evidence="2" id="KW-1185">Reference proteome</keyword>
<organism evidence="1 2">
    <name type="scientific">Vararia minispora EC-137</name>
    <dbReference type="NCBI Taxonomy" id="1314806"/>
    <lineage>
        <taxon>Eukaryota</taxon>
        <taxon>Fungi</taxon>
        <taxon>Dikarya</taxon>
        <taxon>Basidiomycota</taxon>
        <taxon>Agaricomycotina</taxon>
        <taxon>Agaricomycetes</taxon>
        <taxon>Russulales</taxon>
        <taxon>Lachnocladiaceae</taxon>
        <taxon>Vararia</taxon>
    </lineage>
</organism>
<protein>
    <submittedName>
        <fullName evidence="1">Uncharacterized protein</fullName>
    </submittedName>
</protein>
<proteinExistence type="predicted"/>